<dbReference type="EMBL" id="CAWYQH010000068">
    <property type="protein sequence ID" value="CAK8679643.1"/>
    <property type="molecule type" value="Genomic_DNA"/>
</dbReference>
<name>A0ABP0FIY5_CLALP</name>
<reference evidence="1 2" key="1">
    <citation type="submission" date="2024-02" db="EMBL/GenBank/DDBJ databases">
        <authorList>
            <person name="Daric V."/>
            <person name="Darras S."/>
        </authorList>
    </citation>
    <scope>NUCLEOTIDE SEQUENCE [LARGE SCALE GENOMIC DNA]</scope>
</reference>
<evidence type="ECO:0000313" key="1">
    <source>
        <dbReference type="EMBL" id="CAK8679643.1"/>
    </source>
</evidence>
<proteinExistence type="predicted"/>
<accession>A0ABP0FIY5</accession>
<organism evidence="1 2">
    <name type="scientific">Clavelina lepadiformis</name>
    <name type="common">Light-bulb sea squirt</name>
    <name type="synonym">Ascidia lepadiformis</name>
    <dbReference type="NCBI Taxonomy" id="159417"/>
    <lineage>
        <taxon>Eukaryota</taxon>
        <taxon>Metazoa</taxon>
        <taxon>Chordata</taxon>
        <taxon>Tunicata</taxon>
        <taxon>Ascidiacea</taxon>
        <taxon>Aplousobranchia</taxon>
        <taxon>Clavelinidae</taxon>
        <taxon>Clavelina</taxon>
    </lineage>
</organism>
<evidence type="ECO:0000313" key="2">
    <source>
        <dbReference type="Proteomes" id="UP001642483"/>
    </source>
</evidence>
<gene>
    <name evidence="1" type="ORF">CVLEPA_LOCUS9903</name>
</gene>
<comment type="caution">
    <text evidence="1">The sequence shown here is derived from an EMBL/GenBank/DDBJ whole genome shotgun (WGS) entry which is preliminary data.</text>
</comment>
<sequence length="202" mass="22295">MEDFSAISPSGGKTNATIQKKPLSRVKKKDVENLNGTYLKIGAVFLVVAGIASTLAATLTGPSDPCQIVRSSYEDGWERMTCPEVDCEFDISLCSSPCPFGYEKDSNRCPVSCLCAGDTKTFEGDIHISENELPKFMQAYGYHKENEDFSLLVGSAIKQTDTKTVKNFLWDDEVENGKYVIYFTADDNATWSARRVGPQEIS</sequence>
<keyword evidence="2" id="KW-1185">Reference proteome</keyword>
<protein>
    <submittedName>
        <fullName evidence="1">Uncharacterized protein</fullName>
    </submittedName>
</protein>
<dbReference type="Proteomes" id="UP001642483">
    <property type="component" value="Unassembled WGS sequence"/>
</dbReference>